<dbReference type="InterPro" id="IPR036388">
    <property type="entry name" value="WH-like_DNA-bd_sf"/>
</dbReference>
<dbReference type="PANTHER" id="PTHR35807">
    <property type="entry name" value="TRANSCRIPTIONAL REGULATOR REDD-RELATED"/>
    <property type="match status" value="1"/>
</dbReference>
<feature type="domain" description="Bacterial transcriptional activator" evidence="3">
    <location>
        <begin position="96"/>
        <end position="233"/>
    </location>
</feature>
<dbReference type="SUPFAM" id="SSF48452">
    <property type="entry name" value="TPR-like"/>
    <property type="match status" value="3"/>
</dbReference>
<dbReference type="InterPro" id="IPR027417">
    <property type="entry name" value="P-loop_NTPase"/>
</dbReference>
<evidence type="ECO:0000313" key="5">
    <source>
        <dbReference type="Proteomes" id="UP001589647"/>
    </source>
</evidence>
<dbReference type="Gene3D" id="1.25.40.10">
    <property type="entry name" value="Tetratricopeptide repeat domain"/>
    <property type="match status" value="2"/>
</dbReference>
<dbReference type="InterPro" id="IPR011990">
    <property type="entry name" value="TPR-like_helical_dom_sf"/>
</dbReference>
<dbReference type="SMART" id="SM00028">
    <property type="entry name" value="TPR"/>
    <property type="match status" value="4"/>
</dbReference>
<organism evidence="4 5">
    <name type="scientific">Nonomuraea spiralis</name>
    <dbReference type="NCBI Taxonomy" id="46182"/>
    <lineage>
        <taxon>Bacteria</taxon>
        <taxon>Bacillati</taxon>
        <taxon>Actinomycetota</taxon>
        <taxon>Actinomycetes</taxon>
        <taxon>Streptosporangiales</taxon>
        <taxon>Streptosporangiaceae</taxon>
        <taxon>Nonomuraea</taxon>
    </lineage>
</organism>
<dbReference type="InterPro" id="IPR019734">
    <property type="entry name" value="TPR_rpt"/>
</dbReference>
<proteinExistence type="predicted"/>
<dbReference type="SUPFAM" id="SSF46894">
    <property type="entry name" value="C-terminal effector domain of the bipartite response regulators"/>
    <property type="match status" value="1"/>
</dbReference>
<sequence>MLIRLLGPVELEREARIRQVRPPQVALALAALAWEVGRVVPVETLQERIWGEQVPDGARKTLYTIITQLRHDVLGDDGDVLRRLGGYLLDVDETAVDLVLFRGLAERAAAVPEPEAPLGEALGLWRGEPLMGLPGEWAERARRALRDEHKEVCLRWARAVTRADPGPAVAALSPLAEEYPLDEPVAAALIEALHEWGRTAEALTRFADVRALLAEELGVDPGPELHRVHQRLLHPDQGVRAAKPLAPAQLPLDLDCFVGRAAELERLDGERAPVRVIHGPPGVGKSSLALRWAHLHREHYPDGQLHADLDASDAAAVLPRFLGSLGVPEGRVPASLDAQIGLFRSVLSGRRVLVVLDGARDAAQVRPLLAGAPGCLTLITTRSDLSGLSVTSGASLLRLDVLPDGDARGLLSARLGTARLSAEPEAAGQIVRRCGRLPLALAIVAARLSRRTELSLADTAADLARPGLEPFVHADPAIDLRRALGRSYHDLPEPAARLFRLLGRESGAHLSLAAVASLAGLPVDRARETVDRLDHANLVELRAEGRVRLHDLLRVYAAEQGRAADDQEVRQEATRRLLDHYVHTALSASDACYPHRERLHPPPPVTGVVVQRFAGATQALRWFAAESPPLPALLAEATGAGLNRHTWQLAWAFSEFMQRRGPWAEILNVQAVALSAAERLDDGLAAARCHNATARAHVKLGHDREAVAHFERALELHRRFTEPALEAHVHLGLTVPLSRIRPGRELEHAVRAMELFRQGGDVVGEARALNNAGWWRAQRGEYEQALADCRRAQRLLAEFGYPQGEGHAWDSVAYVLDAMGHHAEAVACYERAAELLRGCDDLYPAAETLVRLGETHALAGEAEAALDAWKRAAEWFDELGDARAEEVREQARALRNR</sequence>
<gene>
    <name evidence="4" type="ORF">ACFFV7_45805</name>
</gene>
<dbReference type="EMBL" id="JBHMEI010000078">
    <property type="protein sequence ID" value="MFB9208566.1"/>
    <property type="molecule type" value="Genomic_DNA"/>
</dbReference>
<dbReference type="SUPFAM" id="SSF52540">
    <property type="entry name" value="P-loop containing nucleoside triphosphate hydrolases"/>
    <property type="match status" value="1"/>
</dbReference>
<keyword evidence="2" id="KW-0804">Transcription</keyword>
<dbReference type="InterPro" id="IPR051677">
    <property type="entry name" value="AfsR-DnrI-RedD_regulator"/>
</dbReference>
<dbReference type="InterPro" id="IPR005158">
    <property type="entry name" value="BTAD"/>
</dbReference>
<comment type="caution">
    <text evidence="4">The sequence shown here is derived from an EMBL/GenBank/DDBJ whole genome shotgun (WGS) entry which is preliminary data.</text>
</comment>
<evidence type="ECO:0000313" key="4">
    <source>
        <dbReference type="EMBL" id="MFB9208566.1"/>
    </source>
</evidence>
<keyword evidence="5" id="KW-1185">Reference proteome</keyword>
<dbReference type="SMART" id="SM01043">
    <property type="entry name" value="BTAD"/>
    <property type="match status" value="1"/>
</dbReference>
<evidence type="ECO:0000256" key="2">
    <source>
        <dbReference type="ARBA" id="ARBA00023163"/>
    </source>
</evidence>
<dbReference type="RefSeq" id="WP_189647611.1">
    <property type="nucleotide sequence ID" value="NZ_BMRC01000005.1"/>
</dbReference>
<keyword evidence="1" id="KW-0805">Transcription regulation</keyword>
<evidence type="ECO:0000259" key="3">
    <source>
        <dbReference type="SMART" id="SM01043"/>
    </source>
</evidence>
<dbReference type="Pfam" id="PF03704">
    <property type="entry name" value="BTAD"/>
    <property type="match status" value="1"/>
</dbReference>
<dbReference type="InterPro" id="IPR016032">
    <property type="entry name" value="Sig_transdc_resp-reg_C-effctor"/>
</dbReference>
<name>A0ABV5IVG9_9ACTN</name>
<dbReference type="Gene3D" id="3.40.50.300">
    <property type="entry name" value="P-loop containing nucleotide triphosphate hydrolases"/>
    <property type="match status" value="1"/>
</dbReference>
<dbReference type="PRINTS" id="PR00364">
    <property type="entry name" value="DISEASERSIST"/>
</dbReference>
<accession>A0ABV5IVG9</accession>
<protein>
    <submittedName>
        <fullName evidence="4">BTAD domain-containing putative transcriptional regulator</fullName>
    </submittedName>
</protein>
<dbReference type="Proteomes" id="UP001589647">
    <property type="component" value="Unassembled WGS sequence"/>
</dbReference>
<reference evidence="4 5" key="1">
    <citation type="submission" date="2024-09" db="EMBL/GenBank/DDBJ databases">
        <authorList>
            <person name="Sun Q."/>
            <person name="Mori K."/>
        </authorList>
    </citation>
    <scope>NUCLEOTIDE SEQUENCE [LARGE SCALE GENOMIC DNA]</scope>
    <source>
        <strain evidence="4 5">CCM 3426</strain>
    </source>
</reference>
<dbReference type="Pfam" id="PF13181">
    <property type="entry name" value="TPR_8"/>
    <property type="match status" value="1"/>
</dbReference>
<dbReference type="PANTHER" id="PTHR35807:SF1">
    <property type="entry name" value="TRANSCRIPTIONAL REGULATOR REDD"/>
    <property type="match status" value="1"/>
</dbReference>
<dbReference type="Gene3D" id="1.10.10.10">
    <property type="entry name" value="Winged helix-like DNA-binding domain superfamily/Winged helix DNA-binding domain"/>
    <property type="match status" value="1"/>
</dbReference>
<evidence type="ECO:0000256" key="1">
    <source>
        <dbReference type="ARBA" id="ARBA00023015"/>
    </source>
</evidence>